<protein>
    <recommendedName>
        <fullName evidence="3">LRAT domain-containing protein</fullName>
    </recommendedName>
</protein>
<dbReference type="RefSeq" id="WP_053425741.1">
    <property type="nucleotide sequence ID" value="NZ_BAAAGC010000005.1"/>
</dbReference>
<sequence>MISQRTIPVGAVVCCEIFQFFEHTGIYIGDGQIVELAGSGLVRSLSFNRFLADRSGAELIFATSPAGNIIGSEIAANRAIEQIYSYQNYDLLRNNCHRFTYSCISGDSLPLTSFFDLKQALAKYWRFTPNWQHTRRS</sequence>
<evidence type="ECO:0008006" key="3">
    <source>
        <dbReference type="Google" id="ProtNLM"/>
    </source>
</evidence>
<dbReference type="EMBL" id="VRLR01000008">
    <property type="protein sequence ID" value="TXK79945.1"/>
    <property type="molecule type" value="Genomic_DNA"/>
</dbReference>
<name>A0A5C8LUS5_9GAMM</name>
<evidence type="ECO:0000313" key="2">
    <source>
        <dbReference type="Proteomes" id="UP000321814"/>
    </source>
</evidence>
<dbReference type="AlphaFoldDB" id="A0A5C8LUS5"/>
<evidence type="ECO:0000313" key="1">
    <source>
        <dbReference type="EMBL" id="TXK79945.1"/>
    </source>
</evidence>
<dbReference type="OrthoDB" id="9812095at2"/>
<keyword evidence="2" id="KW-1185">Reference proteome</keyword>
<gene>
    <name evidence="1" type="ORF">FU839_12815</name>
</gene>
<reference evidence="1 2" key="1">
    <citation type="submission" date="2019-08" db="EMBL/GenBank/DDBJ databases">
        <title>Draft genome analysis of Rheinheimera tangshanensis isolated from the roots of fresh rice plants (Oryza sativa).</title>
        <authorList>
            <person name="Yu Q."/>
            <person name="Qi Y."/>
            <person name="Zhang H."/>
            <person name="Pu J."/>
        </authorList>
    </citation>
    <scope>NUCLEOTIDE SEQUENCE [LARGE SCALE GENOMIC DNA]</scope>
    <source>
        <strain evidence="1 2">JA3-B52</strain>
    </source>
</reference>
<comment type="caution">
    <text evidence="1">The sequence shown here is derived from an EMBL/GenBank/DDBJ whole genome shotgun (WGS) entry which is preliminary data.</text>
</comment>
<proteinExistence type="predicted"/>
<accession>A0A5C8LUS5</accession>
<dbReference type="Gene3D" id="3.90.1720.10">
    <property type="entry name" value="endopeptidase domain like (from Nostoc punctiforme)"/>
    <property type="match status" value="1"/>
</dbReference>
<dbReference type="Proteomes" id="UP000321814">
    <property type="component" value="Unassembled WGS sequence"/>
</dbReference>
<organism evidence="1 2">
    <name type="scientific">Rheinheimera tangshanensis</name>
    <dbReference type="NCBI Taxonomy" id="400153"/>
    <lineage>
        <taxon>Bacteria</taxon>
        <taxon>Pseudomonadati</taxon>
        <taxon>Pseudomonadota</taxon>
        <taxon>Gammaproteobacteria</taxon>
        <taxon>Chromatiales</taxon>
        <taxon>Chromatiaceae</taxon>
        <taxon>Rheinheimera</taxon>
    </lineage>
</organism>